<dbReference type="PROSITE" id="PS51354">
    <property type="entry name" value="GLUTAREDOXIN_2"/>
    <property type="match status" value="1"/>
</dbReference>
<organism evidence="3 4">
    <name type="scientific">Oldenlandia corymbosa var. corymbosa</name>
    <dbReference type="NCBI Taxonomy" id="529605"/>
    <lineage>
        <taxon>Eukaryota</taxon>
        <taxon>Viridiplantae</taxon>
        <taxon>Streptophyta</taxon>
        <taxon>Embryophyta</taxon>
        <taxon>Tracheophyta</taxon>
        <taxon>Spermatophyta</taxon>
        <taxon>Magnoliopsida</taxon>
        <taxon>eudicotyledons</taxon>
        <taxon>Gunneridae</taxon>
        <taxon>Pentapetalae</taxon>
        <taxon>asterids</taxon>
        <taxon>lamiids</taxon>
        <taxon>Gentianales</taxon>
        <taxon>Rubiaceae</taxon>
        <taxon>Rubioideae</taxon>
        <taxon>Spermacoceae</taxon>
        <taxon>Hedyotis-Oldenlandia complex</taxon>
        <taxon>Oldenlandia</taxon>
    </lineage>
</organism>
<dbReference type="SUPFAM" id="SSF52833">
    <property type="entry name" value="Thioredoxin-like"/>
    <property type="match status" value="1"/>
</dbReference>
<feature type="compositionally biased region" description="Basic and acidic residues" evidence="1">
    <location>
        <begin position="82"/>
        <end position="93"/>
    </location>
</feature>
<dbReference type="Gene3D" id="3.40.30.10">
    <property type="entry name" value="Glutaredoxin"/>
    <property type="match status" value="1"/>
</dbReference>
<evidence type="ECO:0000259" key="2">
    <source>
        <dbReference type="Pfam" id="PF00462"/>
    </source>
</evidence>
<dbReference type="PANTHER" id="PTHR45669">
    <property type="entry name" value="GLUTAREDOXIN DOMAIN-CONTAINING CYSTEINE-RICH PROTEIN CG12206-RELATED"/>
    <property type="match status" value="1"/>
</dbReference>
<gene>
    <name evidence="3" type="ORF">OLC1_LOCUS8016</name>
</gene>
<dbReference type="PANTHER" id="PTHR45669:SF14">
    <property type="entry name" value="EMB|CAB81925.1-RELATED"/>
    <property type="match status" value="1"/>
</dbReference>
<dbReference type="Proteomes" id="UP001161247">
    <property type="component" value="Chromosome 3"/>
</dbReference>
<sequence>MKGRVIKKLKSIPTISSLSLVFRTPSFSERYFQTPLPSSSKESGQDSQSEQEGYCNSSTEAIIIKDGEEQDLQGPGPCYQNVKEDARSKKTESPAENSLVEAGESADDLQEVNIKNEKGCPEEESNVQLLQEFEEKCPPGGNESVVFYTTSMRGIRKTFEDCNAVRFLLESFRIEYKERDVSLHLEYRDELWKVMGNRAVPPKLFIRGRYIGGADEVVGLHERGMLKKLLHGIPRTPNNTASCKGCAGVRFVLCFTCNGSRKIVINRDDDDEVVSRCPDCNENGLVKCPICNLIDK</sequence>
<protein>
    <submittedName>
        <fullName evidence="3">OLC1v1034030C1</fullName>
    </submittedName>
</protein>
<name>A0AAV1CQZ2_OLDCO</name>
<dbReference type="CDD" id="cd03031">
    <property type="entry name" value="GRX_GRX_like"/>
    <property type="match status" value="1"/>
</dbReference>
<dbReference type="Pfam" id="PF23733">
    <property type="entry name" value="GRXCR1-2_C"/>
    <property type="match status" value="1"/>
</dbReference>
<dbReference type="InterPro" id="IPR036249">
    <property type="entry name" value="Thioredoxin-like_sf"/>
</dbReference>
<evidence type="ECO:0000256" key="1">
    <source>
        <dbReference type="SAM" id="MobiDB-lite"/>
    </source>
</evidence>
<reference evidence="3" key="1">
    <citation type="submission" date="2023-03" db="EMBL/GenBank/DDBJ databases">
        <authorList>
            <person name="Julca I."/>
        </authorList>
    </citation>
    <scope>NUCLEOTIDE SEQUENCE</scope>
</reference>
<dbReference type="AlphaFoldDB" id="A0AAV1CQZ2"/>
<feature type="compositionally biased region" description="Low complexity" evidence="1">
    <location>
        <begin position="38"/>
        <end position="52"/>
    </location>
</feature>
<feature type="domain" description="Glutaredoxin" evidence="2">
    <location>
        <begin position="145"/>
        <end position="211"/>
    </location>
</feature>
<feature type="region of interest" description="Disordered" evidence="1">
    <location>
        <begin position="31"/>
        <end position="111"/>
    </location>
</feature>
<proteinExistence type="predicted"/>
<accession>A0AAV1CQZ2</accession>
<dbReference type="EMBL" id="OX459120">
    <property type="protein sequence ID" value="CAI9097568.1"/>
    <property type="molecule type" value="Genomic_DNA"/>
</dbReference>
<evidence type="ECO:0000313" key="4">
    <source>
        <dbReference type="Proteomes" id="UP001161247"/>
    </source>
</evidence>
<dbReference type="Pfam" id="PF00462">
    <property type="entry name" value="Glutaredoxin"/>
    <property type="match status" value="1"/>
</dbReference>
<evidence type="ECO:0000313" key="3">
    <source>
        <dbReference type="EMBL" id="CAI9097568.1"/>
    </source>
</evidence>
<keyword evidence="4" id="KW-1185">Reference proteome</keyword>
<dbReference type="InterPro" id="IPR002109">
    <property type="entry name" value="Glutaredoxin"/>
</dbReference>